<dbReference type="PANTHER" id="PTHR34701">
    <property type="entry name" value="TRANSCRIPTIONAL REGULATOR MRAZ"/>
    <property type="match status" value="1"/>
</dbReference>
<sequence length="144" mass="16273">MLFQGISSVTIDAKGRLSVPTRHRDAISNQFEGRLTITRHPDGCLMIFPRPEWEKYREKVLALPESVRWWKRILVGNAMDVEMDGAGRLLVPPELRQAVGLSKEAVLLGLGNVFELWDKASYEAKEAETLQQQAMPDAIKDITL</sequence>
<proteinExistence type="inferred from homology"/>
<dbReference type="InterPro" id="IPR003444">
    <property type="entry name" value="MraZ"/>
</dbReference>
<protein>
    <recommendedName>
        <fullName evidence="1 7">Transcriptional regulator MraZ</fullName>
    </recommendedName>
</protein>
<comment type="subunit">
    <text evidence="7">Forms oligomers.</text>
</comment>
<dbReference type="PROSITE" id="PS51740">
    <property type="entry name" value="SPOVT_ABRB"/>
    <property type="match status" value="2"/>
</dbReference>
<dbReference type="GO" id="GO:0000976">
    <property type="term" value="F:transcription cis-regulatory region binding"/>
    <property type="evidence" value="ECO:0007669"/>
    <property type="project" value="TreeGrafter"/>
</dbReference>
<dbReference type="Gene3D" id="3.40.1550.20">
    <property type="entry name" value="Transcriptional regulator MraZ domain"/>
    <property type="match status" value="1"/>
</dbReference>
<dbReference type="GO" id="GO:0005737">
    <property type="term" value="C:cytoplasm"/>
    <property type="evidence" value="ECO:0007669"/>
    <property type="project" value="UniProtKB-UniRule"/>
</dbReference>
<keyword evidence="9" id="KW-0132">Cell division</keyword>
<dbReference type="Pfam" id="PF02381">
    <property type="entry name" value="MraZ"/>
    <property type="match status" value="2"/>
</dbReference>
<dbReference type="InterPro" id="IPR035644">
    <property type="entry name" value="MraZ_C"/>
</dbReference>
<evidence type="ECO:0000313" key="9">
    <source>
        <dbReference type="EMBL" id="PAT35355.1"/>
    </source>
</evidence>
<dbReference type="NCBIfam" id="TIGR00242">
    <property type="entry name" value="division/cell wall cluster transcriptional repressor MraZ"/>
    <property type="match status" value="1"/>
</dbReference>
<dbReference type="InterPro" id="IPR038619">
    <property type="entry name" value="MraZ_sf"/>
</dbReference>
<dbReference type="SUPFAM" id="SSF89447">
    <property type="entry name" value="AbrB/MazE/MraZ-like"/>
    <property type="match status" value="1"/>
</dbReference>
<dbReference type="InterPro" id="IPR037914">
    <property type="entry name" value="SpoVT-AbrB_sf"/>
</dbReference>
<keyword evidence="2 7" id="KW-0963">Cytoplasm</keyword>
<comment type="caution">
    <text evidence="9">The sequence shown here is derived from an EMBL/GenBank/DDBJ whole genome shotgun (WGS) entry which is preliminary data.</text>
</comment>
<dbReference type="Proteomes" id="UP000217999">
    <property type="component" value="Unassembled WGS sequence"/>
</dbReference>
<dbReference type="CDD" id="cd16320">
    <property type="entry name" value="MraZ_N"/>
    <property type="match status" value="1"/>
</dbReference>
<dbReference type="AlphaFoldDB" id="A0A2A2AA09"/>
<evidence type="ECO:0000313" key="10">
    <source>
        <dbReference type="Proteomes" id="UP000217999"/>
    </source>
</evidence>
<keyword evidence="3" id="KW-0677">Repeat</keyword>
<gene>
    <name evidence="7" type="primary">mraZ</name>
    <name evidence="9" type="ORF">CK620_05625</name>
</gene>
<evidence type="ECO:0000256" key="4">
    <source>
        <dbReference type="ARBA" id="ARBA00023015"/>
    </source>
</evidence>
<accession>A0A2A2AA09</accession>
<dbReference type="GO" id="GO:0051301">
    <property type="term" value="P:cell division"/>
    <property type="evidence" value="ECO:0007669"/>
    <property type="project" value="UniProtKB-KW"/>
</dbReference>
<evidence type="ECO:0000256" key="3">
    <source>
        <dbReference type="ARBA" id="ARBA00022737"/>
    </source>
</evidence>
<dbReference type="InterPro" id="IPR035642">
    <property type="entry name" value="MraZ_N"/>
</dbReference>
<dbReference type="RefSeq" id="WP_095549460.1">
    <property type="nucleotide sequence ID" value="NZ_NSJF01000002.1"/>
</dbReference>
<dbReference type="CDD" id="cd16321">
    <property type="entry name" value="MraZ_C"/>
    <property type="match status" value="1"/>
</dbReference>
<dbReference type="GO" id="GO:0009295">
    <property type="term" value="C:nucleoid"/>
    <property type="evidence" value="ECO:0007669"/>
    <property type="project" value="UniProtKB-SubCell"/>
</dbReference>
<comment type="subcellular location">
    <subcellularLocation>
        <location evidence="7">Cytoplasm</location>
        <location evidence="7">Nucleoid</location>
    </subcellularLocation>
</comment>
<keyword evidence="5 7" id="KW-0238">DNA-binding</keyword>
<evidence type="ECO:0000259" key="8">
    <source>
        <dbReference type="PROSITE" id="PS51740"/>
    </source>
</evidence>
<name>A0A2A2AA09_9BURK</name>
<dbReference type="HAMAP" id="MF_01008">
    <property type="entry name" value="MraZ"/>
    <property type="match status" value="1"/>
</dbReference>
<evidence type="ECO:0000256" key="7">
    <source>
        <dbReference type="HAMAP-Rule" id="MF_01008"/>
    </source>
</evidence>
<keyword evidence="9" id="KW-0131">Cell cycle</keyword>
<dbReference type="InterPro" id="IPR007159">
    <property type="entry name" value="SpoVT-AbrB_dom"/>
</dbReference>
<feature type="domain" description="SpoVT-AbrB" evidence="8">
    <location>
        <begin position="78"/>
        <end position="121"/>
    </location>
</feature>
<dbReference type="GO" id="GO:2000143">
    <property type="term" value="P:negative regulation of DNA-templated transcription initiation"/>
    <property type="evidence" value="ECO:0007669"/>
    <property type="project" value="TreeGrafter"/>
</dbReference>
<dbReference type="PANTHER" id="PTHR34701:SF1">
    <property type="entry name" value="TRANSCRIPTIONAL REGULATOR MRAZ"/>
    <property type="match status" value="1"/>
</dbReference>
<organism evidence="9 10">
    <name type="scientific">Vandammella animalimorsus</name>
    <dbReference type="NCBI Taxonomy" id="2029117"/>
    <lineage>
        <taxon>Bacteria</taxon>
        <taxon>Pseudomonadati</taxon>
        <taxon>Pseudomonadota</taxon>
        <taxon>Betaproteobacteria</taxon>
        <taxon>Burkholderiales</taxon>
        <taxon>Comamonadaceae</taxon>
        <taxon>Vandammella</taxon>
    </lineage>
</organism>
<reference evidence="9 10" key="1">
    <citation type="submission" date="2017-08" db="EMBL/GenBank/DDBJ databases">
        <title>WGS of Clinical strains of the CDC Group NO-1 linked to zoonotic infections in humans.</title>
        <authorList>
            <person name="Bernier A.-M."/>
            <person name="Bernard K."/>
        </authorList>
    </citation>
    <scope>NUCLEOTIDE SEQUENCE [LARGE SCALE GENOMIC DNA]</scope>
    <source>
        <strain evidence="9 10">NML03-0146</strain>
    </source>
</reference>
<comment type="similarity">
    <text evidence="7">Belongs to the MraZ family.</text>
</comment>
<dbReference type="GO" id="GO:0003700">
    <property type="term" value="F:DNA-binding transcription factor activity"/>
    <property type="evidence" value="ECO:0007669"/>
    <property type="project" value="UniProtKB-UniRule"/>
</dbReference>
<dbReference type="EMBL" id="NSJF01000002">
    <property type="protein sequence ID" value="PAT35355.1"/>
    <property type="molecule type" value="Genomic_DNA"/>
</dbReference>
<keyword evidence="6 7" id="KW-0804">Transcription</keyword>
<evidence type="ECO:0000256" key="1">
    <source>
        <dbReference type="ARBA" id="ARBA00013860"/>
    </source>
</evidence>
<evidence type="ECO:0000256" key="5">
    <source>
        <dbReference type="ARBA" id="ARBA00023125"/>
    </source>
</evidence>
<keyword evidence="4 7" id="KW-0805">Transcription regulation</keyword>
<dbReference type="InterPro" id="IPR020603">
    <property type="entry name" value="MraZ_dom"/>
</dbReference>
<evidence type="ECO:0000256" key="6">
    <source>
        <dbReference type="ARBA" id="ARBA00023163"/>
    </source>
</evidence>
<feature type="domain" description="SpoVT-AbrB" evidence="8">
    <location>
        <begin position="6"/>
        <end position="52"/>
    </location>
</feature>
<evidence type="ECO:0000256" key="2">
    <source>
        <dbReference type="ARBA" id="ARBA00022490"/>
    </source>
</evidence>